<evidence type="ECO:0000259" key="2">
    <source>
        <dbReference type="SMART" id="SM00181"/>
    </source>
</evidence>
<accession>A0A0A1U538</accession>
<dbReference type="InterPro" id="IPR006212">
    <property type="entry name" value="Furin_repeat"/>
</dbReference>
<dbReference type="InterPro" id="IPR053215">
    <property type="entry name" value="TKL_Ser/Thr_kinase"/>
</dbReference>
<name>A0A0A1U538_ENTIV</name>
<dbReference type="SUPFAM" id="SSF57184">
    <property type="entry name" value="Growth factor receptor domain"/>
    <property type="match status" value="2"/>
</dbReference>
<dbReference type="Proteomes" id="UP000014680">
    <property type="component" value="Unassembled WGS sequence"/>
</dbReference>
<feature type="domain" description="EGF-like" evidence="2">
    <location>
        <begin position="710"/>
        <end position="755"/>
    </location>
</feature>
<dbReference type="VEuPathDB" id="AmoebaDB:EIN_285910"/>
<reference evidence="3 4" key="1">
    <citation type="submission" date="2012-10" db="EMBL/GenBank/DDBJ databases">
        <authorList>
            <person name="Zafar N."/>
            <person name="Inman J."/>
            <person name="Hall N."/>
            <person name="Lorenzi H."/>
            <person name="Caler E."/>
        </authorList>
    </citation>
    <scope>NUCLEOTIDE SEQUENCE [LARGE SCALE GENOMIC DNA]</scope>
    <source>
        <strain evidence="3 4">IP1</strain>
    </source>
</reference>
<feature type="non-terminal residue" evidence="3">
    <location>
        <position position="1"/>
    </location>
</feature>
<proteinExistence type="predicted"/>
<dbReference type="RefSeq" id="XP_004256096.1">
    <property type="nucleotide sequence ID" value="XM_004256048.1"/>
</dbReference>
<dbReference type="OrthoDB" id="300641at2759"/>
<dbReference type="PANTHER" id="PTHR45756:SF1">
    <property type="entry name" value="PROTEIN KINASE DOMAIN CONTAINING PROTEIN"/>
    <property type="match status" value="1"/>
</dbReference>
<dbReference type="InterPro" id="IPR009030">
    <property type="entry name" value="Growth_fac_rcpt_cys_sf"/>
</dbReference>
<dbReference type="GeneID" id="14888308"/>
<sequence length="1101" mass="122854">MNKLFIPVYIFLCFTFIYFTYSQSCSFPNIILTNTTVSDTCTAINKITIGTTLSLDVIQFKMVSNANVHTNENVDCIGCGSIVLSENANLHLTQVTNLYHSSKLVMNENSVLTTKKEIYFWKYSQLTIGDSATIYFKGHFFTYENALVVMNQNTVIKINKVLFFNDKSTLTMNDNSIINSTFILCFYSATLVMNLNTQINGITFFNLYKNAHASLKDYSEINMGSNLVEVETSYLLLNDFSKINNAERIYVKRGGIINLNGTAHFSQINTKSYQSGGKGDNSYSAILNVTGNSYINVSTTFVFFNSILEVSNRDIRDLPVVFYSGLNAVSLTNFKVQSQNDFDILCSQMVKIYSSVAGTKMLLGGKLLRYGTSNKIFCHVEDVTNKIVKYSEPYCPCDDIEDWYIAPLPNVKSLFVEINKIKTSSKTLLKSIDEFSSESVLIGNTQISLYKTDSIVLNISTPKTINIKLFSLTKTVLLITETKLNFEGVQFNAALNTKDGFKILEVVIRCTNGIYIKTTQRCEDFTICNDANCKYCPFNKNSCVLCKSQFALVNSKCEHIVNCELPLSNRCLKCATGFSLKDGLCVSDETCITVQLSGRCQICTTNNGCINNNGKCVESDKNSEVITNYNIVSCNKNFVSNTTNCLKCNDLYIYSELCENGKATKCDSSSQMDTNGICKINDCVLPNDQNGKCTTTIDYCIYLSNGKCNECETEHYLSNNICNNNKKPNCILQNSFGCMKCQDTYYLDESTKQCEGCDPSCLTCFDTSTKCLSCPHNTFLSNYKCNTNEDLKLTCNKFTSYGSGCVACKDGFYRVGLDCFECDQKCKTCNNKYSCLTCNLTNYKTNSGDCLPQSDIIGCAVNVTQSGCSKCQDGYYIINTNECQECNDNCNTCTLSRNKCTSCNNSLVLLTNGSCVSLSQIFKCKEITNSKCSKCAFWYITSKDGTLCESQIVWWVIFVLVICVLIVFIILIVSIVIVTKTTFNKLHKHEINKTITLFAMNKSNINFVPLQGGVCVSSNVIDLNSDIEQIEVNRETRQVLCVGNTNKTATKIQFTISSNITKFTICIDPEVVTLKSGYACEFSVYVKPLCSCNINSTIQLV</sequence>
<feature type="domain" description="EGF-like" evidence="2">
    <location>
        <begin position="602"/>
        <end position="659"/>
    </location>
</feature>
<dbReference type="SMART" id="SM00181">
    <property type="entry name" value="EGF"/>
    <property type="match status" value="6"/>
</dbReference>
<keyword evidence="1" id="KW-0472">Membrane</keyword>
<feature type="domain" description="EGF-like" evidence="2">
    <location>
        <begin position="756"/>
        <end position="786"/>
    </location>
</feature>
<evidence type="ECO:0000313" key="4">
    <source>
        <dbReference type="Proteomes" id="UP000014680"/>
    </source>
</evidence>
<dbReference type="InterPro" id="IPR000742">
    <property type="entry name" value="EGF"/>
</dbReference>
<protein>
    <submittedName>
        <fullName evidence="3">Cysteine surface protein, putative</fullName>
    </submittedName>
</protein>
<feature type="non-terminal residue" evidence="3">
    <location>
        <position position="1101"/>
    </location>
</feature>
<keyword evidence="1" id="KW-0812">Transmembrane</keyword>
<evidence type="ECO:0000313" key="3">
    <source>
        <dbReference type="EMBL" id="ELP89325.1"/>
    </source>
</evidence>
<feature type="domain" description="EGF-like" evidence="2">
    <location>
        <begin position="545"/>
        <end position="586"/>
    </location>
</feature>
<dbReference type="AlphaFoldDB" id="A0A0A1U538"/>
<dbReference type="SMART" id="SM00261">
    <property type="entry name" value="FU"/>
    <property type="match status" value="3"/>
</dbReference>
<dbReference type="PANTHER" id="PTHR45756">
    <property type="entry name" value="PALMITOYLTRANSFERASE"/>
    <property type="match status" value="1"/>
</dbReference>
<keyword evidence="4" id="KW-1185">Reference proteome</keyword>
<keyword evidence="1" id="KW-1133">Transmembrane helix</keyword>
<dbReference type="EMBL" id="KB206647">
    <property type="protein sequence ID" value="ELP89325.1"/>
    <property type="molecule type" value="Genomic_DNA"/>
</dbReference>
<organism evidence="3 4">
    <name type="scientific">Entamoeba invadens IP1</name>
    <dbReference type="NCBI Taxonomy" id="370355"/>
    <lineage>
        <taxon>Eukaryota</taxon>
        <taxon>Amoebozoa</taxon>
        <taxon>Evosea</taxon>
        <taxon>Archamoebae</taxon>
        <taxon>Mastigamoebida</taxon>
        <taxon>Entamoebidae</taxon>
        <taxon>Entamoeba</taxon>
    </lineage>
</organism>
<dbReference type="KEGG" id="eiv:EIN_285910"/>
<evidence type="ECO:0000256" key="1">
    <source>
        <dbReference type="SAM" id="Phobius"/>
    </source>
</evidence>
<feature type="domain" description="EGF-like" evidence="2">
    <location>
        <begin position="882"/>
        <end position="916"/>
    </location>
</feature>
<feature type="domain" description="EGF-like" evidence="2">
    <location>
        <begin position="821"/>
        <end position="851"/>
    </location>
</feature>
<feature type="transmembrane region" description="Helical" evidence="1">
    <location>
        <begin position="952"/>
        <end position="978"/>
    </location>
</feature>
<dbReference type="Gene3D" id="2.10.220.10">
    <property type="entry name" value="Hormone Receptor, Insulin-like Growth Factor Receptor 1, Chain A, domain 2"/>
    <property type="match status" value="2"/>
</dbReference>
<gene>
    <name evidence="3" type="ORF">EIN_285910</name>
</gene>